<evidence type="ECO:0000313" key="1">
    <source>
        <dbReference type="EMBL" id="KAK5081261.1"/>
    </source>
</evidence>
<protein>
    <submittedName>
        <fullName evidence="1">Uncharacterized protein</fullName>
    </submittedName>
</protein>
<dbReference type="Proteomes" id="UP001309876">
    <property type="component" value="Unassembled WGS sequence"/>
</dbReference>
<evidence type="ECO:0000313" key="2">
    <source>
        <dbReference type="Proteomes" id="UP001309876"/>
    </source>
</evidence>
<proteinExistence type="predicted"/>
<keyword evidence="2" id="KW-1185">Reference proteome</keyword>
<name>A0AAN7YD16_9EURO</name>
<reference evidence="1 2" key="1">
    <citation type="submission" date="2023-08" db="EMBL/GenBank/DDBJ databases">
        <title>Black Yeasts Isolated from many extreme environments.</title>
        <authorList>
            <person name="Coleine C."/>
            <person name="Stajich J.E."/>
            <person name="Selbmann L."/>
        </authorList>
    </citation>
    <scope>NUCLEOTIDE SEQUENCE [LARGE SCALE GENOMIC DNA]</scope>
    <source>
        <strain evidence="1 2">CCFEE 5910</strain>
    </source>
</reference>
<comment type="caution">
    <text evidence="1">The sequence shown here is derived from an EMBL/GenBank/DDBJ whole genome shotgun (WGS) entry which is preliminary data.</text>
</comment>
<dbReference type="AlphaFoldDB" id="A0AAN7YD16"/>
<dbReference type="EMBL" id="JAVRRJ010000010">
    <property type="protein sequence ID" value="KAK5081261.1"/>
    <property type="molecule type" value="Genomic_DNA"/>
</dbReference>
<sequence>MSQTNTIYETLSGNDLPILARPPTLPTHSQDQSRFMQLPAEVRLNILRMGLVSSEGLDVRKQYLIPSMPGPNANAKDGLPQRRTKIVEGYGLVPALLVLCQYLFKEAYPVLYHENTLVLHFQLTEGPSPWSGDIYYCYARALSPSLFRPYDVLGGAGAWRIDPDSASVFYRFQRYRLRLNLNPSILEYYCFKNLIQVLAPFILHKKSVRMKVSTSGNALSSDTRKCFVWELKLLQLVRCQSFQMEIVEASGIGSIVSDVEEVVTSNRGVQDLSKLKANVAPQFSLMEKVAMSDPAHAMLLRHLESAVRDFDVAEFLKHRSNFLDLFNEMLALLNQQISRDDEDILGLEPISHDRVVEEIE</sequence>
<gene>
    <name evidence="1" type="ORF">LTR05_008055</name>
</gene>
<accession>A0AAN7YD16</accession>
<organism evidence="1 2">
    <name type="scientific">Lithohypha guttulata</name>
    <dbReference type="NCBI Taxonomy" id="1690604"/>
    <lineage>
        <taxon>Eukaryota</taxon>
        <taxon>Fungi</taxon>
        <taxon>Dikarya</taxon>
        <taxon>Ascomycota</taxon>
        <taxon>Pezizomycotina</taxon>
        <taxon>Eurotiomycetes</taxon>
        <taxon>Chaetothyriomycetidae</taxon>
        <taxon>Chaetothyriales</taxon>
        <taxon>Trichomeriaceae</taxon>
        <taxon>Lithohypha</taxon>
    </lineage>
</organism>